<reference evidence="1 2" key="1">
    <citation type="submission" date="2019-04" db="EMBL/GenBank/DDBJ databases">
        <title>Genome sequence of strain shin9-1.</title>
        <authorList>
            <person name="Gao J."/>
            <person name="Sun J."/>
        </authorList>
    </citation>
    <scope>NUCLEOTIDE SEQUENCE [LARGE SCALE GENOMIC DNA]</scope>
    <source>
        <strain evidence="2">shin9-1</strain>
    </source>
</reference>
<comment type="caution">
    <text evidence="1">The sequence shown here is derived from an EMBL/GenBank/DDBJ whole genome shotgun (WGS) entry which is preliminary data.</text>
</comment>
<keyword evidence="2" id="KW-1185">Reference proteome</keyword>
<gene>
    <name evidence="1" type="ORF">FAA97_18025</name>
</gene>
<evidence type="ECO:0000313" key="1">
    <source>
        <dbReference type="EMBL" id="THV20499.1"/>
    </source>
</evidence>
<evidence type="ECO:0000313" key="2">
    <source>
        <dbReference type="Proteomes" id="UP000308828"/>
    </source>
</evidence>
<dbReference type="RefSeq" id="WP_136599960.1">
    <property type="nucleotide sequence ID" value="NZ_STGV01000007.1"/>
</dbReference>
<sequence>MQIVRELDVVEVNNDLHPARRVIIVQREDGFYAYAEQYHFVSKHEGKIVAEGWGTLPGEGIYAYLHDAEIEGRAAFARRHGVDY</sequence>
<dbReference type="Proteomes" id="UP000308828">
    <property type="component" value="Unassembled WGS sequence"/>
</dbReference>
<dbReference type="EMBL" id="STGV01000007">
    <property type="protein sequence ID" value="THV20499.1"/>
    <property type="molecule type" value="Genomic_DNA"/>
</dbReference>
<dbReference type="OrthoDB" id="8384043at2"/>
<proteinExistence type="predicted"/>
<protein>
    <submittedName>
        <fullName evidence="1">Uncharacterized protein</fullName>
    </submittedName>
</protein>
<dbReference type="AlphaFoldDB" id="A0A4S8NZC1"/>
<name>A0A4S8NZC1_9HYPH</name>
<accession>A0A4S8NZC1</accession>
<organism evidence="1 2">
    <name type="scientific">Peteryoungia ipomoeae</name>
    <dbReference type="NCBI Taxonomy" id="1210932"/>
    <lineage>
        <taxon>Bacteria</taxon>
        <taxon>Pseudomonadati</taxon>
        <taxon>Pseudomonadota</taxon>
        <taxon>Alphaproteobacteria</taxon>
        <taxon>Hyphomicrobiales</taxon>
        <taxon>Rhizobiaceae</taxon>
        <taxon>Peteryoungia</taxon>
    </lineage>
</organism>